<gene>
    <name evidence="1" type="ORF">ACOLOM_LOCUS8958</name>
</gene>
<dbReference type="Proteomes" id="UP000789525">
    <property type="component" value="Unassembled WGS sequence"/>
</dbReference>
<evidence type="ECO:0000313" key="1">
    <source>
        <dbReference type="EMBL" id="CAG8671210.1"/>
    </source>
</evidence>
<dbReference type="EMBL" id="CAJVPT010024616">
    <property type="protein sequence ID" value="CAG8671210.1"/>
    <property type="molecule type" value="Genomic_DNA"/>
</dbReference>
<reference evidence="1" key="1">
    <citation type="submission" date="2021-06" db="EMBL/GenBank/DDBJ databases">
        <authorList>
            <person name="Kallberg Y."/>
            <person name="Tangrot J."/>
            <person name="Rosling A."/>
        </authorList>
    </citation>
    <scope>NUCLEOTIDE SEQUENCE</scope>
    <source>
        <strain evidence="1">CL356</strain>
    </source>
</reference>
<sequence>EMDWKLGFNGNSSKYSGSLNHRHNGGEMSDHPNPLSPPPRRLLRSLPTPGASRRIKKQPASTTEQNNQSAEKDTERKENGEDNSVTPKAPDLPQLDSASTPKVPTLKLNDEPLPEAPGMKKVSTVDEERDAELRKKFLEMQIHDTPNVPILKLNIPKAAKLPPKPIQRKMARGSESPPEEGAESSNPKQPDFKAVQRRLLREKRALLGLQNEKSRLRRPPPPDPTSIEQETKRKKSTDLEESKKVDTSQSGDQDEDLKAKQKEAKDKIKKLAYLMAKDIREQHIPAWQLKRMAKGKTEEETKARKKVLELALRIVQKQEQKAKEEDEKPPKDTEVPENEEPKARQSPGLKLSSTSSPDSKKDGSMKQPRKSKGKGKELAIPFESAFIVDEQRLHQERAPRILGVVPTWMMSRLLRCSGPQDGGIQTLGDEEGDEILAFPS</sequence>
<organism evidence="1 2">
    <name type="scientific">Acaulospora colombiana</name>
    <dbReference type="NCBI Taxonomy" id="27376"/>
    <lineage>
        <taxon>Eukaryota</taxon>
        <taxon>Fungi</taxon>
        <taxon>Fungi incertae sedis</taxon>
        <taxon>Mucoromycota</taxon>
        <taxon>Glomeromycotina</taxon>
        <taxon>Glomeromycetes</taxon>
        <taxon>Diversisporales</taxon>
        <taxon>Acaulosporaceae</taxon>
        <taxon>Acaulospora</taxon>
    </lineage>
</organism>
<accession>A0ACA9NQR8</accession>
<feature type="non-terminal residue" evidence="1">
    <location>
        <position position="1"/>
    </location>
</feature>
<comment type="caution">
    <text evidence="1">The sequence shown here is derived from an EMBL/GenBank/DDBJ whole genome shotgun (WGS) entry which is preliminary data.</text>
</comment>
<keyword evidence="2" id="KW-1185">Reference proteome</keyword>
<proteinExistence type="predicted"/>
<name>A0ACA9NQR8_9GLOM</name>
<protein>
    <submittedName>
        <fullName evidence="1">4649_t:CDS:1</fullName>
    </submittedName>
</protein>
<evidence type="ECO:0000313" key="2">
    <source>
        <dbReference type="Proteomes" id="UP000789525"/>
    </source>
</evidence>